<reference evidence="1" key="1">
    <citation type="submission" date="2021-01" db="EMBL/GenBank/DDBJ databases">
        <authorList>
            <person name="Corre E."/>
            <person name="Pelletier E."/>
            <person name="Niang G."/>
            <person name="Scheremetjew M."/>
            <person name="Finn R."/>
            <person name="Kale V."/>
            <person name="Holt S."/>
            <person name="Cochrane G."/>
            <person name="Meng A."/>
            <person name="Brown T."/>
            <person name="Cohen L."/>
        </authorList>
    </citation>
    <scope>NUCLEOTIDE SEQUENCE</scope>
    <source>
        <strain evidence="1">CCMP125</strain>
    </source>
</reference>
<gene>
    <name evidence="1" type="ORF">APAL1065_LOCUS3621</name>
</gene>
<accession>A0A7S2VBG3</accession>
<protein>
    <submittedName>
        <fullName evidence="1">Uncharacterized protein</fullName>
    </submittedName>
</protein>
<sequence>MRPETGTGILFREIESIQLPTDEEQRPGRSRNPILLDLVSLLSFRIKRLMRQETVGVVRAKSARTRCHVILAATSESLSSRTPCFASVEDCHFDYLRMGGLIDKMILNELPGHSQQDAF</sequence>
<dbReference type="EMBL" id="HBHT01005453">
    <property type="protein sequence ID" value="CAD9947172.1"/>
    <property type="molecule type" value="Transcribed_RNA"/>
</dbReference>
<name>A0A7S2VBG3_9STRA</name>
<organism evidence="1">
    <name type="scientific">Entomoneis paludosa</name>
    <dbReference type="NCBI Taxonomy" id="265537"/>
    <lineage>
        <taxon>Eukaryota</taxon>
        <taxon>Sar</taxon>
        <taxon>Stramenopiles</taxon>
        <taxon>Ochrophyta</taxon>
        <taxon>Bacillariophyta</taxon>
        <taxon>Bacillariophyceae</taxon>
        <taxon>Bacillariophycidae</taxon>
        <taxon>Entomoneidaceae</taxon>
        <taxon>Entomoneis</taxon>
    </lineage>
</organism>
<proteinExistence type="predicted"/>
<dbReference type="AlphaFoldDB" id="A0A7S2VBG3"/>
<evidence type="ECO:0000313" key="1">
    <source>
        <dbReference type="EMBL" id="CAD9947172.1"/>
    </source>
</evidence>